<dbReference type="InterPro" id="IPR002692">
    <property type="entry name" value="S45"/>
</dbReference>
<dbReference type="Gene3D" id="1.10.1400.10">
    <property type="match status" value="1"/>
</dbReference>
<evidence type="ECO:0000256" key="6">
    <source>
        <dbReference type="PIRSR" id="PIRSR001227-2"/>
    </source>
</evidence>
<keyword evidence="9" id="KW-1185">Reference proteome</keyword>
<dbReference type="Gene3D" id="3.60.20.10">
    <property type="entry name" value="Glutamine Phosphoribosylpyrophosphate, subunit 1, domain 1"/>
    <property type="match status" value="1"/>
</dbReference>
<keyword evidence="6" id="KW-0479">Metal-binding</keyword>
<sequence>MVKILRRTGKIALMTMGVIAVLVVLAGAVAGVALYQSLPQREGTQRVSGLNGQATIQRDPRGVPDISASNSQQAWFALGFLHAQDRFFQMDLLRRSAAGELAELVGKSGLTLDRQRRIFQLRAQARHALSQLPASQRQRLTGYTAGVNAGLHALQSRPFEYWVLRTSPQPWHEEDSLLVIAAMYFDLQGNQAGREYARGWIADNNAQQQAFLLPEASRWDRPLAGSVPAAAAIPTSAPAWWGQAHVDSASALPDEGMKGSNGWLLSRNGKAILANDMHLGLGLPGIWYQARINQSTQKRSLTGITLPGLPLLLSGSNGHIAWGFTNSYVDTFDWVVADKTMKTETHTEMLRVNQGKSQTLTLRSSQWGPVVTTPRGDMAMHWVLQLPGALNLNLAMLDDAESVPSALAAGKQAGIPAQNLLVADSQGNIGWTLAGTLADRSTAGEQTRSPVRASAENRWQPLPAAAHPQAINPADGMIVTANNRLLFDRQGERLGDGGADIGVRASAITQRLTKQTDADEKQMYRLQLNDEAPLAAVWRDWLLKSLANPQQGEDPAYEQMRSLLRQWNGHADADSTGYALIAQWRDDMYASIFGGLDNTLSQQWPQAYYRRANPRWDETMLALMNAEKWVPPGSADWQAWTRSTLADSWKKRDSGKTRWGEINRSDYAHPLAKALPVVGHYLRSPSVALSGDNNVIHVNRPRFGASERMVVSPGEESQAILSLPSGQSGHPLSRWWMDSFPAWVRGEAQPMLPGPPAYQLGLKGDEVR</sequence>
<feature type="binding site" evidence="6">
    <location>
        <position position="195"/>
    </location>
    <ligand>
        <name>Ca(2+)</name>
        <dbReference type="ChEBI" id="CHEBI:29108"/>
    </ligand>
</feature>
<comment type="cofactor">
    <cofactor evidence="6">
        <name>Ca(2+)</name>
        <dbReference type="ChEBI" id="CHEBI:29108"/>
    </cofactor>
    <text evidence="6">Binds 1 Ca(2+) ion per dimer.</text>
</comment>
<evidence type="ECO:0000256" key="1">
    <source>
        <dbReference type="ARBA" id="ARBA00006586"/>
    </source>
</evidence>
<name>V5ZDI5_9GAMM</name>
<keyword evidence="2 8" id="KW-0378">Hydrolase</keyword>
<feature type="binding site" evidence="6">
    <location>
        <position position="330"/>
    </location>
    <ligand>
        <name>Ca(2+)</name>
        <dbReference type="ChEBI" id="CHEBI:29108"/>
    </ligand>
</feature>
<keyword evidence="3" id="KW-0865">Zymogen</keyword>
<dbReference type="EC" id="3.5.1.11" evidence="8"/>
<accession>V5ZDI5</accession>
<dbReference type="SUPFAM" id="SSF56235">
    <property type="entry name" value="N-terminal nucleophile aminohydrolases (Ntn hydrolases)"/>
    <property type="match status" value="1"/>
</dbReference>
<protein>
    <submittedName>
        <fullName evidence="8">Penicillin amidase</fullName>
        <ecNumber evidence="8">3.5.1.11</ecNumber>
    </submittedName>
</protein>
<dbReference type="Proteomes" id="UP000018217">
    <property type="component" value="Unassembled WGS sequence"/>
</dbReference>
<dbReference type="EMBL" id="CAHS01000023">
    <property type="protein sequence ID" value="CCG89141.1"/>
    <property type="molecule type" value="Genomic_DNA"/>
</dbReference>
<dbReference type="RefSeq" id="WP_023656867.1">
    <property type="nucleotide sequence ID" value="NZ_CAHS01000023.1"/>
</dbReference>
<dbReference type="OrthoDB" id="9760084at2"/>
<keyword evidence="7" id="KW-1133">Transmembrane helix</keyword>
<gene>
    <name evidence="8" type="ORF">EPIR_3778</name>
</gene>
<evidence type="ECO:0000256" key="7">
    <source>
        <dbReference type="SAM" id="Phobius"/>
    </source>
</evidence>
<comment type="subunit">
    <text evidence="4">Heterodimer of an alpha subunit and a beta subunit processed from the same precursor.</text>
</comment>
<evidence type="ECO:0000313" key="8">
    <source>
        <dbReference type="EMBL" id="CCG89141.1"/>
    </source>
</evidence>
<dbReference type="PIRSF" id="PIRSF001227">
    <property type="entry name" value="Pen_acylase"/>
    <property type="match status" value="1"/>
</dbReference>
<keyword evidence="7" id="KW-0472">Membrane</keyword>
<comment type="similarity">
    <text evidence="1">Belongs to the peptidase S45 family.</text>
</comment>
<dbReference type="InterPro" id="IPR023343">
    <property type="entry name" value="Penicillin_amidase_dom1"/>
</dbReference>
<evidence type="ECO:0000256" key="5">
    <source>
        <dbReference type="PIRSR" id="PIRSR001227-1"/>
    </source>
</evidence>
<dbReference type="InterPro" id="IPR014395">
    <property type="entry name" value="Pen/GL7ACA/AHL_acylase"/>
</dbReference>
<evidence type="ECO:0000256" key="3">
    <source>
        <dbReference type="ARBA" id="ARBA00023145"/>
    </source>
</evidence>
<evidence type="ECO:0000256" key="2">
    <source>
        <dbReference type="ARBA" id="ARBA00022801"/>
    </source>
</evidence>
<feature type="active site" description="Nucleophile" evidence="5">
    <location>
        <position position="260"/>
    </location>
</feature>
<feature type="transmembrane region" description="Helical" evidence="7">
    <location>
        <begin position="12"/>
        <end position="35"/>
    </location>
</feature>
<feature type="binding site" evidence="6">
    <location>
        <position position="333"/>
    </location>
    <ligand>
        <name>Ca(2+)</name>
        <dbReference type="ChEBI" id="CHEBI:29108"/>
    </ligand>
</feature>
<evidence type="ECO:0000313" key="9">
    <source>
        <dbReference type="Proteomes" id="UP000018217"/>
    </source>
</evidence>
<dbReference type="GO" id="GO:0008953">
    <property type="term" value="F:penicillin amidase activity"/>
    <property type="evidence" value="ECO:0007669"/>
    <property type="project" value="UniProtKB-EC"/>
</dbReference>
<comment type="caution">
    <text evidence="8">The sequence shown here is derived from an EMBL/GenBank/DDBJ whole genome shotgun (WGS) entry which is preliminary data.</text>
</comment>
<dbReference type="GO" id="GO:0046872">
    <property type="term" value="F:metal ion binding"/>
    <property type="evidence" value="ECO:0007669"/>
    <property type="project" value="UniProtKB-KW"/>
</dbReference>
<dbReference type="PANTHER" id="PTHR34218:SF4">
    <property type="entry name" value="ACYL-HOMOSERINE LACTONE ACYLASE QUIP"/>
    <property type="match status" value="1"/>
</dbReference>
<dbReference type="InterPro" id="IPR029055">
    <property type="entry name" value="Ntn_hydrolases_N"/>
</dbReference>
<reference evidence="8 9" key="1">
    <citation type="journal article" date="2013" name="Syst. Appl. Microbiol.">
        <title>Phylogenetic position and virulence apparatus of the pear flower necrosis pathogen Erwinia piriflorinigrans CFBP 5888T as assessed by comparative genomics.</title>
        <authorList>
            <person name="Smits T.H."/>
            <person name="Rezzonico F."/>
            <person name="Lopez M.M."/>
            <person name="Blom J."/>
            <person name="Goesmann A."/>
            <person name="Frey J.E."/>
            <person name="Duffy B."/>
        </authorList>
    </citation>
    <scope>NUCLEOTIDE SEQUENCE [LARGE SCALE GENOMIC DNA]</scope>
    <source>
        <strain evidence="9">CFBP5888</strain>
    </source>
</reference>
<proteinExistence type="inferred from homology"/>
<evidence type="ECO:0000256" key="4">
    <source>
        <dbReference type="ARBA" id="ARBA00038735"/>
    </source>
</evidence>
<dbReference type="STRING" id="1161919.EPIR_3778"/>
<dbReference type="PANTHER" id="PTHR34218">
    <property type="entry name" value="PEPTIDASE S45 PENICILLIN AMIDASE"/>
    <property type="match status" value="1"/>
</dbReference>
<keyword evidence="6" id="KW-0106">Calcium</keyword>
<dbReference type="Gene3D" id="1.10.439.10">
    <property type="entry name" value="Penicillin Amidohydrolase, domain 1"/>
    <property type="match status" value="1"/>
</dbReference>
<dbReference type="Pfam" id="PF01804">
    <property type="entry name" value="Penicil_amidase"/>
    <property type="match status" value="1"/>
</dbReference>
<dbReference type="Gene3D" id="2.30.120.10">
    <property type="match status" value="1"/>
</dbReference>
<dbReference type="GO" id="GO:0017000">
    <property type="term" value="P:antibiotic biosynthetic process"/>
    <property type="evidence" value="ECO:0007669"/>
    <property type="project" value="InterPro"/>
</dbReference>
<dbReference type="InterPro" id="IPR043146">
    <property type="entry name" value="Penicillin_amidase_N_B-knob"/>
</dbReference>
<dbReference type="AlphaFoldDB" id="V5ZDI5"/>
<dbReference type="InterPro" id="IPR043147">
    <property type="entry name" value="Penicillin_amidase_A-knob"/>
</dbReference>
<keyword evidence="7" id="KW-0812">Transmembrane</keyword>
<organism evidence="8 9">
    <name type="scientific">Erwinia piriflorinigrans CFBP 5888</name>
    <dbReference type="NCBI Taxonomy" id="1161919"/>
    <lineage>
        <taxon>Bacteria</taxon>
        <taxon>Pseudomonadati</taxon>
        <taxon>Pseudomonadota</taxon>
        <taxon>Gammaproteobacteria</taxon>
        <taxon>Enterobacterales</taxon>
        <taxon>Erwiniaceae</taxon>
        <taxon>Erwinia</taxon>
    </lineage>
</organism>
<dbReference type="MEROPS" id="S45.003"/>